<dbReference type="PRINTS" id="PR00320">
    <property type="entry name" value="GPROTEINBRPT"/>
</dbReference>
<dbReference type="Pfam" id="PF23953">
    <property type="entry name" value="TPR_COPA_B"/>
    <property type="match status" value="1"/>
</dbReference>
<feature type="domain" description="COPA/B TPR" evidence="15">
    <location>
        <begin position="688"/>
        <end position="835"/>
    </location>
</feature>
<dbReference type="STRING" id="94643.A0A2A9MED7"/>
<dbReference type="PANTHER" id="PTHR19876">
    <property type="entry name" value="COATOMER"/>
    <property type="match status" value="1"/>
</dbReference>
<dbReference type="CDD" id="cd00200">
    <property type="entry name" value="WD40"/>
    <property type="match status" value="1"/>
</dbReference>
<evidence type="ECO:0000259" key="15">
    <source>
        <dbReference type="Pfam" id="PF23953"/>
    </source>
</evidence>
<feature type="compositionally biased region" description="Basic and acidic residues" evidence="12">
    <location>
        <begin position="974"/>
        <end position="986"/>
    </location>
</feature>
<keyword evidence="3" id="KW-0813">Transport</keyword>
<evidence type="ECO:0000259" key="14">
    <source>
        <dbReference type="Pfam" id="PF06957"/>
    </source>
</evidence>
<dbReference type="PIRSF" id="PIRSF003354">
    <property type="entry name" value="Coatomer_alpha_subunit"/>
    <property type="match status" value="1"/>
</dbReference>
<evidence type="ECO:0000313" key="16">
    <source>
        <dbReference type="EMBL" id="PFH36345.1"/>
    </source>
</evidence>
<dbReference type="InterPro" id="IPR006692">
    <property type="entry name" value="Beta-prop_COPA/B_2nd"/>
</dbReference>
<feature type="repeat" description="WD" evidence="11">
    <location>
        <begin position="260"/>
        <end position="301"/>
    </location>
</feature>
<evidence type="ECO:0000256" key="6">
    <source>
        <dbReference type="ARBA" id="ARBA00022737"/>
    </source>
</evidence>
<dbReference type="PANTHER" id="PTHR19876:SF1">
    <property type="entry name" value="COATOMER SUBUNIT ALPHA"/>
    <property type="match status" value="1"/>
</dbReference>
<evidence type="ECO:0000256" key="2">
    <source>
        <dbReference type="ARBA" id="ARBA00004496"/>
    </source>
</evidence>
<feature type="repeat" description="WD" evidence="11">
    <location>
        <begin position="50"/>
        <end position="91"/>
    </location>
</feature>
<feature type="domain" description="COPA/B second beta-propeller" evidence="13">
    <location>
        <begin position="455"/>
        <end position="647"/>
    </location>
</feature>
<evidence type="ECO:0000259" key="13">
    <source>
        <dbReference type="Pfam" id="PF04053"/>
    </source>
</evidence>
<evidence type="ECO:0000256" key="11">
    <source>
        <dbReference type="PROSITE-ProRule" id="PRU00221"/>
    </source>
</evidence>
<dbReference type="Proteomes" id="UP000224006">
    <property type="component" value="Chromosome III"/>
</dbReference>
<keyword evidence="4" id="KW-0963">Cytoplasm</keyword>
<name>A0A2A9MED7_BESBE</name>
<sequence>MSKMLVKCETKSSRVKGLAFHPSLQWILAALHNGTIQLWDYRIGSLIDKFEEHEGPVRGIDFHSSQPLFVSGGDDYKVKLWSLTTRKCIFTFLGHLDYLRTVFFHHIYPWILSASDDQTVRIWNWQSRQCIAVLTGHNHYVMSALFHPYEDLVVSASLDQTIRVWDTSGLREKTGGAGGAHAFGRSGSTAAGVPGARRHHPSEMFTANDAVCKFVLEGHERGVNWAAFHPSMPLIASAADDRTIKLWRYNDAKAWEVDTLRGHFNNVSCLVFHPQRELLISNSEDRTIRVWDVSKRVGVHTFRRESDRFWIIAAHRTCSALAVGHDSGMVVFKLHTERPPSALHSPFLFYFVRDRMVCFRDLLLTRQLTHKSAQAAQGEAAAANATAAAEVSICEVRRPTNAMSAGPKCLLVNPLNTTELNALVIYADSENGFSYDLIVGPLPQTGLPYPGGLDTHTGSCHSVAFVARNRFALIEKAGATSLGVYNLGNELCKKVELPCAVDRLFFAGNNRLILKSDDKLRLFEVPTRRVYPEVQCGVGGGVRSVLLSPTAAHLMVVSKHALMLLRLLPAEAACAEAGAGGFEVVCAIHENIRIKGGAWDEDNGAFVYSTLSHVKYLLPNGDRGIIHCLNEPVYIFKVQRGMYYFLDRRAGIHVEPLNCQEYLFKLALHRREFDRVALFVRNGQLCGNSLIAYLKNKGYPGVALEFLTDKKARFHLALEVGSMDDALAAAQEINDKSAWQLLARAALQQGHPALVECAYQKLKEFEKLSFLYFITGNTGKLRKMLRIAELRKDPMSKFHNALLLGDAEERVQVLAEVGQLALAALTAKTYGLSALYDQLKESVKDMSIDAFMPAVPQLLMPPIPILRCTEAETSAWPPAVSEGASVFDNAMKATAGMKPEVAGARLYKEIVDGAPPAAAAATAPGAWGDAMGGGDGLAEDFDAEGVAAEDWSDGIDLPPDDAAPGAAVHGLGGDARERHGSEDGRDGSAAVGAFVAKRDPPQAMWLKGGQPLVADFVAAGEFQLALETLQRRMALRNGAPLMPLFARAHQAAWAALPGLPFAPALSLALSDPVAPHGGLKPHRLFGSNSLMEELREAHKLVTAGRFQEALSAFRYVLHSVPLAVACNAEEEQQIHEFIDIARHYVTGMILEMARLGLDDSNPARNIELVAYFACCKMQVSHLFLVLRRAMSVAWKAQNYVTTAAFARRLVNGNFVAIKGAQEEIAKAKKVLMLCEQKGTDAYQINFEPSECENLLLCTQTLTRLIPGTATTRCPFCNAVAKAEFAGQLCPVCELSELGARVSRAAAEHKSSGG</sequence>
<dbReference type="GO" id="GO:0006886">
    <property type="term" value="P:intracellular protein transport"/>
    <property type="evidence" value="ECO:0007669"/>
    <property type="project" value="InterPro"/>
</dbReference>
<dbReference type="FunFam" id="1.25.40.470:FF:000002">
    <property type="entry name" value="Coatomer subunit alpha"/>
    <property type="match status" value="1"/>
</dbReference>
<keyword evidence="8" id="KW-0653">Protein transport</keyword>
<evidence type="ECO:0000256" key="9">
    <source>
        <dbReference type="ARBA" id="ARBA00023034"/>
    </source>
</evidence>
<accession>A0A2A9MED7</accession>
<evidence type="ECO:0000256" key="3">
    <source>
        <dbReference type="ARBA" id="ARBA00022448"/>
    </source>
</evidence>
<dbReference type="Pfam" id="PF00400">
    <property type="entry name" value="WD40"/>
    <property type="match status" value="6"/>
</dbReference>
<feature type="repeat" description="WD" evidence="11">
    <location>
        <begin position="134"/>
        <end position="166"/>
    </location>
</feature>
<dbReference type="FunFam" id="2.130.10.10:FF:000010">
    <property type="entry name" value="Coatomer subunit alpha"/>
    <property type="match status" value="1"/>
</dbReference>
<dbReference type="Pfam" id="PF06957">
    <property type="entry name" value="COPI_C"/>
    <property type="match status" value="1"/>
</dbReference>
<dbReference type="OrthoDB" id="10261470at2759"/>
<evidence type="ECO:0000256" key="1">
    <source>
        <dbReference type="ARBA" id="ARBA00004255"/>
    </source>
</evidence>
<dbReference type="InterPro" id="IPR015943">
    <property type="entry name" value="WD40/YVTN_repeat-like_dom_sf"/>
</dbReference>
<dbReference type="GeneID" id="40309467"/>
<feature type="repeat" description="WD" evidence="11">
    <location>
        <begin position="216"/>
        <end position="257"/>
    </location>
</feature>
<keyword evidence="9" id="KW-0333">Golgi apparatus</keyword>
<keyword evidence="17" id="KW-1185">Reference proteome</keyword>
<dbReference type="GO" id="GO:0006888">
    <property type="term" value="P:endoplasmic reticulum to Golgi vesicle-mediated transport"/>
    <property type="evidence" value="ECO:0007669"/>
    <property type="project" value="InterPro"/>
</dbReference>
<reference evidence="16 17" key="1">
    <citation type="submission" date="2017-09" db="EMBL/GenBank/DDBJ databases">
        <title>Genome sequencing of Besnoitia besnoiti strain Bb-Ger1.</title>
        <authorList>
            <person name="Schares G."/>
            <person name="Venepally P."/>
            <person name="Lorenzi H.A."/>
        </authorList>
    </citation>
    <scope>NUCLEOTIDE SEQUENCE [LARGE SCALE GENOMIC DNA]</scope>
    <source>
        <strain evidence="16 17">Bb-Ger1</strain>
    </source>
</reference>
<gene>
    <name evidence="16" type="ORF">BESB_045370</name>
</gene>
<dbReference type="Pfam" id="PF04053">
    <property type="entry name" value="B-prop_COPA_B_2nd"/>
    <property type="match status" value="1"/>
</dbReference>
<evidence type="ECO:0000256" key="4">
    <source>
        <dbReference type="ARBA" id="ARBA00022490"/>
    </source>
</evidence>
<comment type="subcellular location">
    <subcellularLocation>
        <location evidence="2">Cytoplasm</location>
    </subcellularLocation>
    <subcellularLocation>
        <location evidence="1">Golgi apparatus membrane</location>
        <topology evidence="1">Peripheral membrane protein</topology>
        <orientation evidence="1">Cytoplasmic side</orientation>
    </subcellularLocation>
</comment>
<evidence type="ECO:0000313" key="17">
    <source>
        <dbReference type="Proteomes" id="UP000224006"/>
    </source>
</evidence>
<feature type="region of interest" description="Disordered" evidence="12">
    <location>
        <begin position="959"/>
        <end position="987"/>
    </location>
</feature>
<dbReference type="GO" id="GO:0000139">
    <property type="term" value="C:Golgi membrane"/>
    <property type="evidence" value="ECO:0007669"/>
    <property type="project" value="UniProtKB-SubCell"/>
</dbReference>
<protein>
    <submittedName>
        <fullName evidence="16">Putative coatomer protein complex, subunit alpha</fullName>
    </submittedName>
</protein>
<dbReference type="CDD" id="cd22948">
    <property type="entry name" value="Coatomer_WDAD_alpha"/>
    <property type="match status" value="1"/>
</dbReference>
<dbReference type="KEGG" id="bbes:BESB_045370"/>
<evidence type="ECO:0000256" key="10">
    <source>
        <dbReference type="ARBA" id="ARBA00023136"/>
    </source>
</evidence>
<dbReference type="GO" id="GO:0006890">
    <property type="term" value="P:retrograde vesicle-mediated transport, Golgi to endoplasmic reticulum"/>
    <property type="evidence" value="ECO:0007669"/>
    <property type="project" value="TreeGrafter"/>
</dbReference>
<dbReference type="InterPro" id="IPR047312">
    <property type="entry name" value="Coatomer_alpha_WD-assoc_reg"/>
</dbReference>
<dbReference type="InterPro" id="IPR020472">
    <property type="entry name" value="WD40_PAC1"/>
</dbReference>
<keyword evidence="5 11" id="KW-0853">WD repeat</keyword>
<dbReference type="PROSITE" id="PS50082">
    <property type="entry name" value="WD_REPEATS_2"/>
    <property type="match status" value="6"/>
</dbReference>
<dbReference type="GO" id="GO:0030126">
    <property type="term" value="C:COPI vesicle coat"/>
    <property type="evidence" value="ECO:0007669"/>
    <property type="project" value="InterPro"/>
</dbReference>
<dbReference type="SUPFAM" id="SSF50978">
    <property type="entry name" value="WD40 repeat-like"/>
    <property type="match status" value="1"/>
</dbReference>
<evidence type="ECO:0000256" key="8">
    <source>
        <dbReference type="ARBA" id="ARBA00022927"/>
    </source>
</evidence>
<evidence type="ECO:0000256" key="12">
    <source>
        <dbReference type="SAM" id="MobiDB-lite"/>
    </source>
</evidence>
<dbReference type="InterPro" id="IPR050844">
    <property type="entry name" value="Coatomer_complex_subunit"/>
</dbReference>
<dbReference type="PROSITE" id="PS50294">
    <property type="entry name" value="WD_REPEATS_REGION"/>
    <property type="match status" value="5"/>
</dbReference>
<dbReference type="Gene3D" id="2.130.10.10">
    <property type="entry name" value="YVTN repeat-like/Quinoprotein amine dehydrogenase"/>
    <property type="match status" value="1"/>
</dbReference>
<feature type="domain" description="Coatomer alpha subunit C-terminal" evidence="14">
    <location>
        <begin position="991"/>
        <end position="1301"/>
    </location>
</feature>
<dbReference type="InterPro" id="IPR010714">
    <property type="entry name" value="Coatomer_asu_C"/>
</dbReference>
<keyword evidence="6" id="KW-0677">Repeat</keyword>
<dbReference type="InterPro" id="IPR016391">
    <property type="entry name" value="Coatomer_asu"/>
</dbReference>
<evidence type="ECO:0000256" key="5">
    <source>
        <dbReference type="ARBA" id="ARBA00022574"/>
    </source>
</evidence>
<dbReference type="VEuPathDB" id="ToxoDB:BESB_045370"/>
<evidence type="ECO:0000256" key="7">
    <source>
        <dbReference type="ARBA" id="ARBA00022892"/>
    </source>
</evidence>
<proteinExistence type="predicted"/>
<keyword evidence="7" id="KW-0931">ER-Golgi transport</keyword>
<dbReference type="EMBL" id="NWUJ01000003">
    <property type="protein sequence ID" value="PFH36345.1"/>
    <property type="molecule type" value="Genomic_DNA"/>
</dbReference>
<comment type="caution">
    <text evidence="16">The sequence shown here is derived from an EMBL/GenBank/DDBJ whole genome shotgun (WGS) entry which is preliminary data.</text>
</comment>
<dbReference type="Gene3D" id="1.25.40.470">
    <property type="match status" value="1"/>
</dbReference>
<dbReference type="InterPro" id="IPR036322">
    <property type="entry name" value="WD40_repeat_dom_sf"/>
</dbReference>
<dbReference type="InterPro" id="IPR056176">
    <property type="entry name" value="TPR_COPA_B"/>
</dbReference>
<dbReference type="GO" id="GO:0005198">
    <property type="term" value="F:structural molecule activity"/>
    <property type="evidence" value="ECO:0007669"/>
    <property type="project" value="InterPro"/>
</dbReference>
<dbReference type="InterPro" id="IPR001680">
    <property type="entry name" value="WD40_rpt"/>
</dbReference>
<feature type="repeat" description="WD" evidence="11">
    <location>
        <begin position="8"/>
        <end position="49"/>
    </location>
</feature>
<keyword evidence="10" id="KW-0472">Membrane</keyword>
<dbReference type="GO" id="GO:0006891">
    <property type="term" value="P:intra-Golgi vesicle-mediated transport"/>
    <property type="evidence" value="ECO:0007669"/>
    <property type="project" value="TreeGrafter"/>
</dbReference>
<feature type="repeat" description="WD" evidence="11">
    <location>
        <begin position="92"/>
        <end position="133"/>
    </location>
</feature>
<organism evidence="16 17">
    <name type="scientific">Besnoitia besnoiti</name>
    <name type="common">Apicomplexan protozoan</name>
    <dbReference type="NCBI Taxonomy" id="94643"/>
    <lineage>
        <taxon>Eukaryota</taxon>
        <taxon>Sar</taxon>
        <taxon>Alveolata</taxon>
        <taxon>Apicomplexa</taxon>
        <taxon>Conoidasida</taxon>
        <taxon>Coccidia</taxon>
        <taxon>Eucoccidiorida</taxon>
        <taxon>Eimeriorina</taxon>
        <taxon>Sarcocystidae</taxon>
        <taxon>Besnoitia</taxon>
    </lineage>
</organism>
<dbReference type="RefSeq" id="XP_029220354.1">
    <property type="nucleotide sequence ID" value="XM_029362988.1"/>
</dbReference>
<dbReference type="SMART" id="SM00320">
    <property type="entry name" value="WD40"/>
    <property type="match status" value="6"/>
</dbReference>